<dbReference type="EMBL" id="CABFPH010000171">
    <property type="protein sequence ID" value="VUD74898.1"/>
    <property type="molecule type" value="Genomic_DNA"/>
</dbReference>
<protein>
    <submittedName>
        <fullName evidence="3">Uncharacterized protein</fullName>
    </submittedName>
</protein>
<reference evidence="3 4" key="1">
    <citation type="submission" date="2019-06" db="EMBL/GenBank/DDBJ databases">
        <authorList>
            <person name="Rodrigo-Torres L."/>
            <person name="Arahal R. D."/>
            <person name="Lucena T."/>
        </authorList>
    </citation>
    <scope>NUCLEOTIDE SEQUENCE [LARGE SCALE GENOMIC DNA]</scope>
    <source>
        <strain evidence="3 4">SB0023/3</strain>
    </source>
</reference>
<feature type="region of interest" description="Disordered" evidence="1">
    <location>
        <begin position="147"/>
        <end position="167"/>
    </location>
</feature>
<accession>A0A509EL72</accession>
<keyword evidence="2" id="KW-0472">Membrane</keyword>
<feature type="transmembrane region" description="Helical" evidence="2">
    <location>
        <begin position="75"/>
        <end position="102"/>
    </location>
</feature>
<dbReference type="OrthoDB" id="8006216at2"/>
<evidence type="ECO:0000313" key="3">
    <source>
        <dbReference type="EMBL" id="VUD74898.1"/>
    </source>
</evidence>
<organism evidence="3 4">
    <name type="scientific">Methylobacterium symbioticum</name>
    <dbReference type="NCBI Taxonomy" id="2584084"/>
    <lineage>
        <taxon>Bacteria</taxon>
        <taxon>Pseudomonadati</taxon>
        <taxon>Pseudomonadota</taxon>
        <taxon>Alphaproteobacteria</taxon>
        <taxon>Hyphomicrobiales</taxon>
        <taxon>Methylobacteriaceae</taxon>
        <taxon>Methylobacterium</taxon>
    </lineage>
</organism>
<evidence type="ECO:0000313" key="4">
    <source>
        <dbReference type="Proteomes" id="UP000410984"/>
    </source>
</evidence>
<dbReference type="Proteomes" id="UP000410984">
    <property type="component" value="Unassembled WGS sequence"/>
</dbReference>
<sequence>MAAGGQSVRDDAIRVARELGRLEVLAARKRLRVRVLRGLRGTLGAGATLLTLVKLKLAGSLALKLALAGLIGLGLAWPVTALAVIGVVWLVLSVVLLIVGLFEGNASAHDLSPSCDWPCDCNRRETRAARLKALIETRRAWLASRAGTVPSPRGEATRSVRGATRRR</sequence>
<name>A0A509EL72_9HYPH</name>
<keyword evidence="2" id="KW-0812">Transmembrane</keyword>
<evidence type="ECO:0000256" key="1">
    <source>
        <dbReference type="SAM" id="MobiDB-lite"/>
    </source>
</evidence>
<evidence type="ECO:0000256" key="2">
    <source>
        <dbReference type="SAM" id="Phobius"/>
    </source>
</evidence>
<dbReference type="RefSeq" id="WP_142586142.1">
    <property type="nucleotide sequence ID" value="NZ_CABFPH010000171.1"/>
</dbReference>
<dbReference type="AlphaFoldDB" id="A0A509EL72"/>
<gene>
    <name evidence="3" type="ORF">MET9862_05532</name>
</gene>
<proteinExistence type="predicted"/>
<keyword evidence="4" id="KW-1185">Reference proteome</keyword>
<keyword evidence="2" id="KW-1133">Transmembrane helix</keyword>